<name>A0ABW5R4D5_9BACL</name>
<dbReference type="InterPro" id="IPR011766">
    <property type="entry name" value="TPP_enzyme_TPP-bd"/>
</dbReference>
<dbReference type="InterPro" id="IPR029061">
    <property type="entry name" value="THDP-binding"/>
</dbReference>
<evidence type="ECO:0000256" key="3">
    <source>
        <dbReference type="ARBA" id="ARBA00023052"/>
    </source>
</evidence>
<dbReference type="PANTHER" id="PTHR18968">
    <property type="entry name" value="THIAMINE PYROPHOSPHATE ENZYMES"/>
    <property type="match status" value="1"/>
</dbReference>
<evidence type="ECO:0000256" key="1">
    <source>
        <dbReference type="ARBA" id="ARBA00001964"/>
    </source>
</evidence>
<dbReference type="Pfam" id="PF02776">
    <property type="entry name" value="TPP_enzyme_N"/>
    <property type="match status" value="1"/>
</dbReference>
<dbReference type="InterPro" id="IPR012000">
    <property type="entry name" value="Thiamin_PyroP_enz_cen_dom"/>
</dbReference>
<sequence length="556" mass="59211">MKAARMVLEFLKKNGVKHLFGIPAGSVNGFFDALVEMPEIEPVVAKHEGAASYMAAAYAKYSGRLSVAIGCSGPGGTNLITGAANAMREHLPVLFLTGAVPVNTMGLNASQELDAVPLFSPVTKYSVRIEKAEDLMHELVKACQIAISGVPGPVHLSIPIDVQHTEIGQADIPELPARKPMVPNLDTIITAAKELSKRKDGYILAGQGVRDSVDSLLELAELLNWPIVTTPQAKGYIPEEHPLLAGVFGFAGHEAASSLITEGKGQALLIVGSSLGETATNNYNASLTKGRFTVQLDFDNSVFNRKYPIDVPVLGDIRLSLLMLIEELKGFGVTEEGRAAAAAAAAAKAEAAAASEAVKPADEYNTQNVLLSLQRHLPGNTRYTVDIGEFMSYVIHYMKVLDHNTYDINVHFGAMGSGIGSAIGAKLADPDRPVVCITGDGCFFMHGMEVLTAKEYRLPILFVVVNNARLGMVYHGHALQFKRTHPSFEQEPVSIAGMAAAMGIPSCRVNELSDINEDAIGKLLGAGGPAILEVALTDNNTPPMGDRVKFLSSFGK</sequence>
<organism evidence="8 9">
    <name type="scientific">Paenibacillus thailandensis</name>
    <dbReference type="NCBI Taxonomy" id="393250"/>
    <lineage>
        <taxon>Bacteria</taxon>
        <taxon>Bacillati</taxon>
        <taxon>Bacillota</taxon>
        <taxon>Bacilli</taxon>
        <taxon>Bacillales</taxon>
        <taxon>Paenibacillaceae</taxon>
        <taxon>Paenibacillus</taxon>
    </lineage>
</organism>
<evidence type="ECO:0000259" key="6">
    <source>
        <dbReference type="Pfam" id="PF02775"/>
    </source>
</evidence>
<evidence type="ECO:0000313" key="9">
    <source>
        <dbReference type="Proteomes" id="UP001597493"/>
    </source>
</evidence>
<evidence type="ECO:0000259" key="5">
    <source>
        <dbReference type="Pfam" id="PF00205"/>
    </source>
</evidence>
<comment type="similarity">
    <text evidence="2 4">Belongs to the TPP enzyme family.</text>
</comment>
<dbReference type="InterPro" id="IPR045229">
    <property type="entry name" value="TPP_enz"/>
</dbReference>
<protein>
    <submittedName>
        <fullName evidence="8">Thiamine pyrophosphate-binding protein</fullName>
    </submittedName>
</protein>
<comment type="cofactor">
    <cofactor evidence="1">
        <name>thiamine diphosphate</name>
        <dbReference type="ChEBI" id="CHEBI:58937"/>
    </cofactor>
</comment>
<accession>A0ABW5R4D5</accession>
<dbReference type="Pfam" id="PF02775">
    <property type="entry name" value="TPP_enzyme_C"/>
    <property type="match status" value="1"/>
</dbReference>
<feature type="domain" description="Thiamine pyrophosphate enzyme N-terminal TPP-binding" evidence="7">
    <location>
        <begin position="1"/>
        <end position="116"/>
    </location>
</feature>
<keyword evidence="9" id="KW-1185">Reference proteome</keyword>
<dbReference type="RefSeq" id="WP_379279895.1">
    <property type="nucleotide sequence ID" value="NZ_JBHUGT010000011.1"/>
</dbReference>
<dbReference type="Gene3D" id="3.40.50.1220">
    <property type="entry name" value="TPP-binding domain"/>
    <property type="match status" value="1"/>
</dbReference>
<evidence type="ECO:0000313" key="8">
    <source>
        <dbReference type="EMBL" id="MFD2663594.1"/>
    </source>
</evidence>
<dbReference type="InterPro" id="IPR029035">
    <property type="entry name" value="DHS-like_NAD/FAD-binding_dom"/>
</dbReference>
<dbReference type="CDD" id="cd07035">
    <property type="entry name" value="TPP_PYR_POX_like"/>
    <property type="match status" value="1"/>
</dbReference>
<dbReference type="InterPro" id="IPR012001">
    <property type="entry name" value="Thiamin_PyroP_enz_TPP-bd_dom"/>
</dbReference>
<dbReference type="PROSITE" id="PS00187">
    <property type="entry name" value="TPP_ENZYMES"/>
    <property type="match status" value="1"/>
</dbReference>
<evidence type="ECO:0000256" key="4">
    <source>
        <dbReference type="RuleBase" id="RU362132"/>
    </source>
</evidence>
<dbReference type="InterPro" id="IPR000399">
    <property type="entry name" value="TPP-bd_CS"/>
</dbReference>
<dbReference type="SUPFAM" id="SSF52518">
    <property type="entry name" value="Thiamin diphosphate-binding fold (THDP-binding)"/>
    <property type="match status" value="2"/>
</dbReference>
<evidence type="ECO:0000256" key="2">
    <source>
        <dbReference type="ARBA" id="ARBA00007812"/>
    </source>
</evidence>
<dbReference type="EMBL" id="JBHUMY010000043">
    <property type="protein sequence ID" value="MFD2663594.1"/>
    <property type="molecule type" value="Genomic_DNA"/>
</dbReference>
<dbReference type="Proteomes" id="UP001597493">
    <property type="component" value="Unassembled WGS sequence"/>
</dbReference>
<feature type="domain" description="Thiamine pyrophosphate enzyme TPP-binding" evidence="6">
    <location>
        <begin position="386"/>
        <end position="534"/>
    </location>
</feature>
<dbReference type="Gene3D" id="3.40.50.970">
    <property type="match status" value="2"/>
</dbReference>
<comment type="caution">
    <text evidence="8">The sequence shown here is derived from an EMBL/GenBank/DDBJ whole genome shotgun (WGS) entry which is preliminary data.</text>
</comment>
<dbReference type="SUPFAM" id="SSF52467">
    <property type="entry name" value="DHS-like NAD/FAD-binding domain"/>
    <property type="match status" value="1"/>
</dbReference>
<dbReference type="Pfam" id="PF00205">
    <property type="entry name" value="TPP_enzyme_M"/>
    <property type="match status" value="1"/>
</dbReference>
<dbReference type="PANTHER" id="PTHR18968:SF13">
    <property type="entry name" value="ACETOLACTATE SYNTHASE CATALYTIC SUBUNIT, MITOCHONDRIAL"/>
    <property type="match status" value="1"/>
</dbReference>
<dbReference type="CDD" id="cd00568">
    <property type="entry name" value="TPP_enzymes"/>
    <property type="match status" value="1"/>
</dbReference>
<evidence type="ECO:0000259" key="7">
    <source>
        <dbReference type="Pfam" id="PF02776"/>
    </source>
</evidence>
<keyword evidence="3 4" id="KW-0786">Thiamine pyrophosphate</keyword>
<proteinExistence type="inferred from homology"/>
<gene>
    <name evidence="8" type="ORF">ACFSW5_25470</name>
</gene>
<reference evidence="9" key="1">
    <citation type="journal article" date="2019" name="Int. J. Syst. Evol. Microbiol.">
        <title>The Global Catalogue of Microorganisms (GCM) 10K type strain sequencing project: providing services to taxonomists for standard genome sequencing and annotation.</title>
        <authorList>
            <consortium name="The Broad Institute Genomics Platform"/>
            <consortium name="The Broad Institute Genome Sequencing Center for Infectious Disease"/>
            <person name="Wu L."/>
            <person name="Ma J."/>
        </authorList>
    </citation>
    <scope>NUCLEOTIDE SEQUENCE [LARGE SCALE GENOMIC DNA]</scope>
    <source>
        <strain evidence="9">TISTR 1827</strain>
    </source>
</reference>
<feature type="domain" description="Thiamine pyrophosphate enzyme central" evidence="5">
    <location>
        <begin position="190"/>
        <end position="321"/>
    </location>
</feature>